<sequence length="60" mass="6438">MPVPSTEARGWAPIPRTYAFIATPGRDRDAATSTPSRSRVTRWAARTALSGRAAKRAPAT</sequence>
<accession>A0A6F8YVL9</accession>
<proteinExistence type="predicted"/>
<dbReference type="EMBL" id="AP022871">
    <property type="protein sequence ID" value="BCB90043.1"/>
    <property type="molecule type" value="Genomic_DNA"/>
</dbReference>
<protein>
    <submittedName>
        <fullName evidence="2">Uncharacterized protein</fullName>
    </submittedName>
</protein>
<dbReference type="AlphaFoldDB" id="A0A6F8YVL9"/>
<dbReference type="KEGG" id="psuu:Psuf_073560"/>
<evidence type="ECO:0000256" key="1">
    <source>
        <dbReference type="SAM" id="MobiDB-lite"/>
    </source>
</evidence>
<name>A0A6F8YVL9_9ACTN</name>
<feature type="region of interest" description="Disordered" evidence="1">
    <location>
        <begin position="23"/>
        <end position="60"/>
    </location>
</feature>
<evidence type="ECO:0000313" key="2">
    <source>
        <dbReference type="EMBL" id="BCB90043.1"/>
    </source>
</evidence>
<reference evidence="2 3" key="1">
    <citation type="submission" date="2020-03" db="EMBL/GenBank/DDBJ databases">
        <title>Whole genome shotgun sequence of Phytohabitans suffuscus NBRC 105367.</title>
        <authorList>
            <person name="Komaki H."/>
            <person name="Tamura T."/>
        </authorList>
    </citation>
    <scope>NUCLEOTIDE SEQUENCE [LARGE SCALE GENOMIC DNA]</scope>
    <source>
        <strain evidence="2 3">NBRC 105367</strain>
    </source>
</reference>
<reference evidence="2 3" key="2">
    <citation type="submission" date="2020-03" db="EMBL/GenBank/DDBJ databases">
        <authorList>
            <person name="Ichikawa N."/>
            <person name="Kimura A."/>
            <person name="Kitahashi Y."/>
            <person name="Uohara A."/>
        </authorList>
    </citation>
    <scope>NUCLEOTIDE SEQUENCE [LARGE SCALE GENOMIC DNA]</scope>
    <source>
        <strain evidence="2 3">NBRC 105367</strain>
    </source>
</reference>
<organism evidence="2 3">
    <name type="scientific">Phytohabitans suffuscus</name>
    <dbReference type="NCBI Taxonomy" id="624315"/>
    <lineage>
        <taxon>Bacteria</taxon>
        <taxon>Bacillati</taxon>
        <taxon>Actinomycetota</taxon>
        <taxon>Actinomycetes</taxon>
        <taxon>Micromonosporales</taxon>
        <taxon>Micromonosporaceae</taxon>
    </lineage>
</organism>
<dbReference type="Proteomes" id="UP000503011">
    <property type="component" value="Chromosome"/>
</dbReference>
<keyword evidence="3" id="KW-1185">Reference proteome</keyword>
<evidence type="ECO:0000313" key="3">
    <source>
        <dbReference type="Proteomes" id="UP000503011"/>
    </source>
</evidence>
<gene>
    <name evidence="2" type="ORF">Psuf_073560</name>
</gene>